<dbReference type="PANTHER" id="PTHR31983:SF0">
    <property type="entry name" value="GLUCAN ENDO-1,3-BETA-D-GLUCOSIDASE 2"/>
    <property type="match status" value="1"/>
</dbReference>
<keyword evidence="6" id="KW-0326">Glycosidase</keyword>
<evidence type="ECO:0000256" key="1">
    <source>
        <dbReference type="ARBA" id="ARBA00000382"/>
    </source>
</evidence>
<dbReference type="GO" id="GO:0071555">
    <property type="term" value="P:cell wall organization"/>
    <property type="evidence" value="ECO:0007669"/>
    <property type="project" value="UniProtKB-KW"/>
</dbReference>
<dbReference type="InterPro" id="IPR005200">
    <property type="entry name" value="Endo-beta-glucanase"/>
</dbReference>
<dbReference type="PROSITE" id="PS52008">
    <property type="entry name" value="GH81"/>
    <property type="match status" value="1"/>
</dbReference>
<dbReference type="EC" id="3.2.1.39" evidence="3"/>
<keyword evidence="13" id="KW-1185">Reference proteome</keyword>
<dbReference type="GO" id="GO:0042973">
    <property type="term" value="F:glucan endo-1,3-beta-D-glucosidase activity"/>
    <property type="evidence" value="ECO:0007669"/>
    <property type="project" value="UniProtKB-EC"/>
</dbReference>
<organism evidence="12 13">
    <name type="scientific">Spirodela intermedia</name>
    <name type="common">Intermediate duckweed</name>
    <dbReference type="NCBI Taxonomy" id="51605"/>
    <lineage>
        <taxon>Eukaryota</taxon>
        <taxon>Viridiplantae</taxon>
        <taxon>Streptophyta</taxon>
        <taxon>Embryophyta</taxon>
        <taxon>Tracheophyta</taxon>
        <taxon>Spermatophyta</taxon>
        <taxon>Magnoliopsida</taxon>
        <taxon>Liliopsida</taxon>
        <taxon>Araceae</taxon>
        <taxon>Lemnoideae</taxon>
        <taxon>Spirodela</taxon>
    </lineage>
</organism>
<name>A0A7I8LEN8_SPIIN</name>
<evidence type="ECO:0000256" key="5">
    <source>
        <dbReference type="ARBA" id="ARBA00023277"/>
    </source>
</evidence>
<evidence type="ECO:0000256" key="6">
    <source>
        <dbReference type="ARBA" id="ARBA00023295"/>
    </source>
</evidence>
<dbReference type="Proteomes" id="UP000663760">
    <property type="component" value="Chromosome 14"/>
</dbReference>
<keyword evidence="5" id="KW-0119">Carbohydrate metabolism</keyword>
<feature type="domain" description="Glycosyl hydrolase family 81 C-terminal" evidence="11">
    <location>
        <begin position="368"/>
        <end position="713"/>
    </location>
</feature>
<dbReference type="EMBL" id="LR746277">
    <property type="protein sequence ID" value="CAA7407724.1"/>
    <property type="molecule type" value="Genomic_DNA"/>
</dbReference>
<comment type="catalytic activity">
    <reaction evidence="1">
        <text>Hydrolysis of (1-&gt;3)-beta-D-glucosidic linkages in (1-&gt;3)-beta-D-glucans.</text>
        <dbReference type="EC" id="3.2.1.39"/>
    </reaction>
</comment>
<reference evidence="12" key="1">
    <citation type="submission" date="2020-02" db="EMBL/GenBank/DDBJ databases">
        <authorList>
            <person name="Scholz U."/>
            <person name="Mascher M."/>
            <person name="Fiebig A."/>
        </authorList>
    </citation>
    <scope>NUCLEOTIDE SEQUENCE</scope>
</reference>
<evidence type="ECO:0000256" key="7">
    <source>
        <dbReference type="ARBA" id="ARBA00023316"/>
    </source>
</evidence>
<evidence type="ECO:0000313" key="13">
    <source>
        <dbReference type="Proteomes" id="UP000663760"/>
    </source>
</evidence>
<keyword evidence="8" id="KW-0624">Polysaccharide degradation</keyword>
<protein>
    <recommendedName>
        <fullName evidence="3">glucan endo-1,3-beta-D-glucosidase</fullName>
        <ecNumber evidence="3">3.2.1.39</ecNumber>
    </recommendedName>
</protein>
<evidence type="ECO:0000256" key="8">
    <source>
        <dbReference type="ARBA" id="ARBA00023326"/>
    </source>
</evidence>
<evidence type="ECO:0000256" key="9">
    <source>
        <dbReference type="SAM" id="MobiDB-lite"/>
    </source>
</evidence>
<dbReference type="Pfam" id="PF03639">
    <property type="entry name" value="Glyco_hydro_81"/>
    <property type="match status" value="1"/>
</dbReference>
<evidence type="ECO:0000259" key="10">
    <source>
        <dbReference type="Pfam" id="PF03639"/>
    </source>
</evidence>
<sequence length="732" mass="79890">MLRKMGRRFSVSARRLVDKAVSRRKKKRTNQPQQPPGSFPTFPASLSSPPSPPSAMAGGHQAPFLFPASNSSVLPDPSAFFAPHLLSSPLPTNSFFQNFVLRNGDQPEYIHPYLIKSSGSSLTVCYPSRFVAPLFIYQTFTADLTISATAANGSGGARHVVSAFDALSVTLDLPPLRFFLVRGSPFVTCATTTATAPVSLSTVHAILSVTSNPNHTKHVVKLNSGQTFLCYSSSPLRLTRSSPSVLSSGEGFAGVLRVAYLPSPSCEPILDRFSCCYAVSGEALLTRAFSVEYRWETKGWGELLLLAHPLHLKLLSRSGGGAVLEEFRYRSIDGELVGVVGDSWVLKTDPIPITWHSIGGVAEVGFPEIAAALRKDVGELAAKPIATTSSYFFGKAVARAARLALIAEEVSCHELIPAVRSFLSAAITPWLEGTFAGNGLRYDRRWGGVVSEQGLADAGADFGFGIYNDHHYHLGYFLYAMAVLSKLDPAWGRKYMPQSYAMAGDFMNLSKKKTSSSFPMLRCFDLWKLHSWAGGLTEFADGRNQESTSEAVNGYYAAALLGMSYGDTHLVAVGSTLAALEIGAAATWWHVKEGGGIYEDEFSRENRVVGVLWANKRDGGLWFAPPEWKECRLGIQVLPLLPITELLFRDVGFVRELVRWASPALGREGVGEGWKGFVYALEGVYDTAAGLEKTRALSQFDDGNSLSNMLWWLYSRRNGSHGRGCWFSLYHQ</sequence>
<keyword evidence="7" id="KW-0961">Cell wall biogenesis/degradation</keyword>
<accession>A0A7I8LEN8</accession>
<gene>
    <name evidence="12" type="ORF">SI8410_14018402</name>
</gene>
<evidence type="ECO:0000256" key="2">
    <source>
        <dbReference type="ARBA" id="ARBA00010730"/>
    </source>
</evidence>
<dbReference type="GO" id="GO:0000272">
    <property type="term" value="P:polysaccharide catabolic process"/>
    <property type="evidence" value="ECO:0007669"/>
    <property type="project" value="UniProtKB-KW"/>
</dbReference>
<dbReference type="OrthoDB" id="4473401at2759"/>
<evidence type="ECO:0000256" key="4">
    <source>
        <dbReference type="ARBA" id="ARBA00022801"/>
    </source>
</evidence>
<keyword evidence="4" id="KW-0378">Hydrolase</keyword>
<evidence type="ECO:0000259" key="11">
    <source>
        <dbReference type="Pfam" id="PF17652"/>
    </source>
</evidence>
<dbReference type="AlphaFoldDB" id="A0A7I8LEN8"/>
<dbReference type="GO" id="GO:0052861">
    <property type="term" value="F:endo-1,3(4)-beta-glucanase activity"/>
    <property type="evidence" value="ECO:0007669"/>
    <property type="project" value="InterPro"/>
</dbReference>
<feature type="domain" description="Glycosyl hydrolase family 81 N-terminal" evidence="10">
    <location>
        <begin position="87"/>
        <end position="354"/>
    </location>
</feature>
<comment type="similarity">
    <text evidence="2">Belongs to the glycosyl hydrolase 81 family.</text>
</comment>
<proteinExistence type="inferred from homology"/>
<feature type="region of interest" description="Disordered" evidence="9">
    <location>
        <begin position="1"/>
        <end position="60"/>
    </location>
</feature>
<dbReference type="Gene3D" id="2.70.98.30">
    <property type="entry name" value="Golgi alpha-mannosidase II, domain 4"/>
    <property type="match status" value="1"/>
</dbReference>
<evidence type="ECO:0000256" key="3">
    <source>
        <dbReference type="ARBA" id="ARBA00012780"/>
    </source>
</evidence>
<dbReference type="InterPro" id="IPR040720">
    <property type="entry name" value="GH81_C"/>
</dbReference>
<dbReference type="Pfam" id="PF17652">
    <property type="entry name" value="Glyco_hydro81C"/>
    <property type="match status" value="1"/>
</dbReference>
<dbReference type="PANTHER" id="PTHR31983">
    <property type="entry name" value="ENDO-1,3(4)-BETA-GLUCANASE 1"/>
    <property type="match status" value="1"/>
</dbReference>
<evidence type="ECO:0000313" key="12">
    <source>
        <dbReference type="EMBL" id="CAA7407724.1"/>
    </source>
</evidence>
<feature type="compositionally biased region" description="Low complexity" evidence="9">
    <location>
        <begin position="39"/>
        <end position="48"/>
    </location>
</feature>
<dbReference type="InterPro" id="IPR040451">
    <property type="entry name" value="GH81_N"/>
</dbReference>